<accession>A0A224Y5Y5</accession>
<evidence type="ECO:0000313" key="1">
    <source>
        <dbReference type="EMBL" id="JAW15909.1"/>
    </source>
</evidence>
<dbReference type="EMBL" id="GFTR01000517">
    <property type="protein sequence ID" value="JAW15909.1"/>
    <property type="molecule type" value="Transcribed_RNA"/>
</dbReference>
<sequence>MPSLSIRGFKFLCLQRWLSVGSEGSDSPALLCALTLNWYTIFSFNPSTFTSGVSVSVLAISVHSTENLSFTSTV</sequence>
<protein>
    <submittedName>
        <fullName evidence="1">Putative secreted protein</fullName>
    </submittedName>
</protein>
<name>A0A224Y5Y5_9HEMI</name>
<proteinExistence type="predicted"/>
<dbReference type="AlphaFoldDB" id="A0A224Y5Y5"/>
<organism evidence="1">
    <name type="scientific">Panstrongylus lignarius</name>
    <dbReference type="NCBI Taxonomy" id="156445"/>
    <lineage>
        <taxon>Eukaryota</taxon>
        <taxon>Metazoa</taxon>
        <taxon>Ecdysozoa</taxon>
        <taxon>Arthropoda</taxon>
        <taxon>Hexapoda</taxon>
        <taxon>Insecta</taxon>
        <taxon>Pterygota</taxon>
        <taxon>Neoptera</taxon>
        <taxon>Paraneoptera</taxon>
        <taxon>Hemiptera</taxon>
        <taxon>Heteroptera</taxon>
        <taxon>Panheteroptera</taxon>
        <taxon>Cimicomorpha</taxon>
        <taxon>Reduviidae</taxon>
        <taxon>Triatominae</taxon>
        <taxon>Panstrongylus</taxon>
    </lineage>
</organism>
<reference evidence="1" key="1">
    <citation type="journal article" date="2018" name="PLoS Negl. Trop. Dis.">
        <title>An insight into the salivary gland and fat body transcriptome of Panstrongylus lignarius (Hemiptera: Heteroptera), the main vector of Chagas disease in Peru.</title>
        <authorList>
            <person name="Nevoa J.C."/>
            <person name="Mendes M.T."/>
            <person name="da Silva M.V."/>
            <person name="Soares S.C."/>
            <person name="Oliveira C.J.F."/>
            <person name="Ribeiro J.M.C."/>
        </authorList>
    </citation>
    <scope>NUCLEOTIDE SEQUENCE</scope>
</reference>